<keyword evidence="2" id="KW-0732">Signal</keyword>
<gene>
    <name evidence="3" type="ORF">POF43_008540</name>
</gene>
<name>A0ABT6VW94_9ACTN</name>
<feature type="region of interest" description="Disordered" evidence="1">
    <location>
        <begin position="107"/>
        <end position="134"/>
    </location>
</feature>
<evidence type="ECO:0000313" key="3">
    <source>
        <dbReference type="EMBL" id="MDI5962760.1"/>
    </source>
</evidence>
<dbReference type="RefSeq" id="WP_271323441.1">
    <property type="nucleotide sequence ID" value="NZ_JAAGKO020000008.1"/>
</dbReference>
<reference evidence="3 4" key="1">
    <citation type="submission" date="2023-05" db="EMBL/GenBank/DDBJ databases">
        <title>Streptantibioticus silvisoli sp. nov., acidotolerant actinomycetes 1 from pine litter.</title>
        <authorList>
            <person name="Swiecimska M."/>
            <person name="Golinska P."/>
            <person name="Sangal V."/>
            <person name="Wachnowicz B."/>
            <person name="Goodfellow M."/>
        </authorList>
    </citation>
    <scope>NUCLEOTIDE SEQUENCE [LARGE SCALE GENOMIC DNA]</scope>
    <source>
        <strain evidence="3 4">SL54</strain>
    </source>
</reference>
<proteinExistence type="predicted"/>
<sequence length="180" mass="18199">MRRMFEAITWTVAAVTIAAAASGCSNGTGSSAASSASPSGTASGRAGDTPVADRAAAAKQAQIKTASVGSLGSVLVDGTGRTLYLFEADRTSKSTCNGACATAWPPTPTSGKAKAGGRAKSDLLGTTKRSDGKEQVTYHGHPLYQYAGDSKSGQANGEGLNQFGAEWYVLDASGKKVDKS</sequence>
<feature type="region of interest" description="Disordered" evidence="1">
    <location>
        <begin position="28"/>
        <end position="53"/>
    </location>
</feature>
<feature type="signal peptide" evidence="2">
    <location>
        <begin position="1"/>
        <end position="21"/>
    </location>
</feature>
<dbReference type="InterPro" id="IPR005297">
    <property type="entry name" value="Lipoprotein_repeat"/>
</dbReference>
<dbReference type="PROSITE" id="PS51257">
    <property type="entry name" value="PROKAR_LIPOPROTEIN"/>
    <property type="match status" value="1"/>
</dbReference>
<dbReference type="PANTHER" id="PTHR39335:SF1">
    <property type="entry name" value="BLL4220 PROTEIN"/>
    <property type="match status" value="1"/>
</dbReference>
<dbReference type="EMBL" id="JAAGKO020000008">
    <property type="protein sequence ID" value="MDI5962760.1"/>
    <property type="molecule type" value="Genomic_DNA"/>
</dbReference>
<comment type="caution">
    <text evidence="3">The sequence shown here is derived from an EMBL/GenBank/DDBJ whole genome shotgun (WGS) entry which is preliminary data.</text>
</comment>
<protein>
    <recommendedName>
        <fullName evidence="5">Lipoprotein with Yx(FWY)xxD motif</fullName>
    </recommendedName>
</protein>
<evidence type="ECO:0008006" key="5">
    <source>
        <dbReference type="Google" id="ProtNLM"/>
    </source>
</evidence>
<dbReference type="PANTHER" id="PTHR39335">
    <property type="entry name" value="BLL4220 PROTEIN"/>
    <property type="match status" value="1"/>
</dbReference>
<keyword evidence="4" id="KW-1185">Reference proteome</keyword>
<organism evidence="3 4">
    <name type="scientific">Streptantibioticus silvisoli</name>
    <dbReference type="NCBI Taxonomy" id="2705255"/>
    <lineage>
        <taxon>Bacteria</taxon>
        <taxon>Bacillati</taxon>
        <taxon>Actinomycetota</taxon>
        <taxon>Actinomycetes</taxon>
        <taxon>Kitasatosporales</taxon>
        <taxon>Streptomycetaceae</taxon>
        <taxon>Streptantibioticus</taxon>
    </lineage>
</organism>
<dbReference type="Proteomes" id="UP001156398">
    <property type="component" value="Unassembled WGS sequence"/>
</dbReference>
<dbReference type="Pfam" id="PF03640">
    <property type="entry name" value="Lipoprotein_15"/>
    <property type="match status" value="2"/>
</dbReference>
<evidence type="ECO:0000256" key="1">
    <source>
        <dbReference type="SAM" id="MobiDB-lite"/>
    </source>
</evidence>
<evidence type="ECO:0000256" key="2">
    <source>
        <dbReference type="SAM" id="SignalP"/>
    </source>
</evidence>
<evidence type="ECO:0000313" key="4">
    <source>
        <dbReference type="Proteomes" id="UP001156398"/>
    </source>
</evidence>
<feature type="chain" id="PRO_5046902426" description="Lipoprotein with Yx(FWY)xxD motif" evidence="2">
    <location>
        <begin position="22"/>
        <end position="180"/>
    </location>
</feature>
<accession>A0ABT6VW94</accession>